<organism evidence="4 5">
    <name type="scientific">Flavobacterium procerum</name>
    <dbReference type="NCBI Taxonomy" id="1455569"/>
    <lineage>
        <taxon>Bacteria</taxon>
        <taxon>Pseudomonadati</taxon>
        <taxon>Bacteroidota</taxon>
        <taxon>Flavobacteriia</taxon>
        <taxon>Flavobacteriales</taxon>
        <taxon>Flavobacteriaceae</taxon>
        <taxon>Flavobacterium</taxon>
    </lineage>
</organism>
<dbReference type="CDD" id="cd03809">
    <property type="entry name" value="GT4_MtfB-like"/>
    <property type="match status" value="1"/>
</dbReference>
<evidence type="ECO:0000259" key="3">
    <source>
        <dbReference type="Pfam" id="PF13439"/>
    </source>
</evidence>
<dbReference type="Gene3D" id="3.40.50.2000">
    <property type="entry name" value="Glycogen Phosphorylase B"/>
    <property type="match status" value="2"/>
</dbReference>
<keyword evidence="1" id="KW-0808">Transferase</keyword>
<dbReference type="RefSeq" id="WP_379686066.1">
    <property type="nucleotide sequence ID" value="NZ_JBHLYW010000007.1"/>
</dbReference>
<dbReference type="InterPro" id="IPR028098">
    <property type="entry name" value="Glyco_trans_4-like_N"/>
</dbReference>
<feature type="domain" description="Glycosyl transferase family 1" evidence="2">
    <location>
        <begin position="190"/>
        <end position="348"/>
    </location>
</feature>
<comment type="caution">
    <text evidence="4">The sequence shown here is derived from an EMBL/GenBank/DDBJ whole genome shotgun (WGS) entry which is preliminary data.</text>
</comment>
<dbReference type="Pfam" id="PF00534">
    <property type="entry name" value="Glycos_transf_1"/>
    <property type="match status" value="1"/>
</dbReference>
<gene>
    <name evidence="4" type="ORF">ACFFLS_08290</name>
</gene>
<dbReference type="PANTHER" id="PTHR46401:SF2">
    <property type="entry name" value="GLYCOSYLTRANSFERASE WBBK-RELATED"/>
    <property type="match status" value="1"/>
</dbReference>
<evidence type="ECO:0000259" key="2">
    <source>
        <dbReference type="Pfam" id="PF00534"/>
    </source>
</evidence>
<dbReference type="InterPro" id="IPR001296">
    <property type="entry name" value="Glyco_trans_1"/>
</dbReference>
<evidence type="ECO:0000256" key="1">
    <source>
        <dbReference type="ARBA" id="ARBA00022679"/>
    </source>
</evidence>
<accession>A0ABV6BQV1</accession>
<protein>
    <submittedName>
        <fullName evidence="4">Glycosyltransferase family 4 protein</fullName>
    </submittedName>
</protein>
<sequence>MKIILDSQAFDMQQYGGISRYYTEIFSVLSQQKDIRIEIPLGYTHNVYFNESILHKNKKSVAALWLYLLEKAGLSIRKKIKKLNRTETKKLLLKQDFDVFVPTYYDSYFLEDLRNKPFVLTVYDMIHELLPQYFSDASKMAEKKLFLIEKATRIIAVSENTKKDILKFYPHIDESKIDVVYHGSSIKINENIKNDLPENYILYVGSRENYKNFDFLVQALKEILQQNPELHLVCAGGKEFSKTEIEFVKSLNLENQIIQKDFDEEALGSFYKNAKCFVFPSLYEGFGIPVLESMACGCPVVLGNHSSFPEVAGDAGVYFDINDNKDLTVKINELLQNPALQNEYATKGLQQIQKFNWEDAAKECLNVYKKAITGF</sequence>
<dbReference type="PANTHER" id="PTHR46401">
    <property type="entry name" value="GLYCOSYLTRANSFERASE WBBK-RELATED"/>
    <property type="match status" value="1"/>
</dbReference>
<dbReference type="SUPFAM" id="SSF53756">
    <property type="entry name" value="UDP-Glycosyltransferase/glycogen phosphorylase"/>
    <property type="match status" value="1"/>
</dbReference>
<keyword evidence="5" id="KW-1185">Reference proteome</keyword>
<dbReference type="EMBL" id="JBHLYW010000007">
    <property type="protein sequence ID" value="MFC0077036.1"/>
    <property type="molecule type" value="Genomic_DNA"/>
</dbReference>
<dbReference type="Pfam" id="PF13439">
    <property type="entry name" value="Glyco_transf_4"/>
    <property type="match status" value="1"/>
</dbReference>
<name>A0ABV6BQV1_9FLAO</name>
<feature type="domain" description="Glycosyltransferase subfamily 4-like N-terminal" evidence="3">
    <location>
        <begin position="86"/>
        <end position="183"/>
    </location>
</feature>
<proteinExistence type="predicted"/>
<dbReference type="Proteomes" id="UP001589734">
    <property type="component" value="Unassembled WGS sequence"/>
</dbReference>
<reference evidence="4 5" key="1">
    <citation type="submission" date="2024-09" db="EMBL/GenBank/DDBJ databases">
        <authorList>
            <person name="Sun Q."/>
            <person name="Mori K."/>
        </authorList>
    </citation>
    <scope>NUCLEOTIDE SEQUENCE [LARGE SCALE GENOMIC DNA]</scope>
    <source>
        <strain evidence="4 5">CGMCC 1.12926</strain>
    </source>
</reference>
<evidence type="ECO:0000313" key="4">
    <source>
        <dbReference type="EMBL" id="MFC0077036.1"/>
    </source>
</evidence>
<evidence type="ECO:0000313" key="5">
    <source>
        <dbReference type="Proteomes" id="UP001589734"/>
    </source>
</evidence>